<organism evidence="3 4">
    <name type="scientific">Pendulispora albinea</name>
    <dbReference type="NCBI Taxonomy" id="2741071"/>
    <lineage>
        <taxon>Bacteria</taxon>
        <taxon>Pseudomonadati</taxon>
        <taxon>Myxococcota</taxon>
        <taxon>Myxococcia</taxon>
        <taxon>Myxococcales</taxon>
        <taxon>Sorangiineae</taxon>
        <taxon>Pendulisporaceae</taxon>
        <taxon>Pendulispora</taxon>
    </lineage>
</organism>
<dbReference type="Pfam" id="PF08021">
    <property type="entry name" value="FAD_binding_9"/>
    <property type="match status" value="1"/>
</dbReference>
<evidence type="ECO:0000313" key="3">
    <source>
        <dbReference type="EMBL" id="WXB12084.1"/>
    </source>
</evidence>
<dbReference type="Pfam" id="PF04954">
    <property type="entry name" value="SIP"/>
    <property type="match status" value="1"/>
</dbReference>
<dbReference type="PANTHER" id="PTHR30157:SF0">
    <property type="entry name" value="NADPH-DEPENDENT FERRIC-CHELATE REDUCTASE"/>
    <property type="match status" value="1"/>
</dbReference>
<dbReference type="Gene3D" id="2.40.30.10">
    <property type="entry name" value="Translation factors"/>
    <property type="match status" value="1"/>
</dbReference>
<evidence type="ECO:0000259" key="2">
    <source>
        <dbReference type="PROSITE" id="PS51384"/>
    </source>
</evidence>
<dbReference type="PANTHER" id="PTHR30157">
    <property type="entry name" value="FERRIC REDUCTASE, NADPH-DEPENDENT"/>
    <property type="match status" value="1"/>
</dbReference>
<keyword evidence="4" id="KW-1185">Reference proteome</keyword>
<evidence type="ECO:0000256" key="1">
    <source>
        <dbReference type="ARBA" id="ARBA00035644"/>
    </source>
</evidence>
<evidence type="ECO:0000313" key="4">
    <source>
        <dbReference type="Proteomes" id="UP001370348"/>
    </source>
</evidence>
<gene>
    <name evidence="3" type="ORF">LZC94_30045</name>
</gene>
<dbReference type="EMBL" id="CP089984">
    <property type="protein sequence ID" value="WXB12084.1"/>
    <property type="molecule type" value="Genomic_DNA"/>
</dbReference>
<protein>
    <submittedName>
        <fullName evidence="3">Siderophore-interacting protein</fullName>
    </submittedName>
</protein>
<dbReference type="RefSeq" id="WP_394821701.1">
    <property type="nucleotide sequence ID" value="NZ_CP089984.1"/>
</dbReference>
<dbReference type="InterPro" id="IPR017927">
    <property type="entry name" value="FAD-bd_FR_type"/>
</dbReference>
<dbReference type="SUPFAM" id="SSF63380">
    <property type="entry name" value="Riboflavin synthase domain-like"/>
    <property type="match status" value="1"/>
</dbReference>
<dbReference type="InterPro" id="IPR039374">
    <property type="entry name" value="SIP_fam"/>
</dbReference>
<feature type="domain" description="FAD-binding FR-type" evidence="2">
    <location>
        <begin position="15"/>
        <end position="126"/>
    </location>
</feature>
<dbReference type="InterPro" id="IPR039261">
    <property type="entry name" value="FNR_nucleotide-bd"/>
</dbReference>
<proteinExistence type="inferred from homology"/>
<dbReference type="Proteomes" id="UP001370348">
    <property type="component" value="Chromosome"/>
</dbReference>
<dbReference type="PROSITE" id="PS51384">
    <property type="entry name" value="FAD_FR"/>
    <property type="match status" value="1"/>
</dbReference>
<name>A0ABZ2LME9_9BACT</name>
<sequence length="250" mass="27791">MPRRTSNPLAMAFAKYKVEATVTEAEQVTPSMRSIRLVADEAIPFHYVPGQHVRVQINDPLSVYGILRPGQTLRTYTIWDFAPEERALELRVHIHGGEGIGLKWAKEVRRGDPVTLWWPQGDFFLREAPYHLFIGEEAASAAFGPMIRALGDSARVVALLESDSVLHDVPIPGLHALRRVHRHGASAVSSQTLLAALAELDLPDGPGAAYVAGEAKTCQMVRDYLMRERQWARAGIKVKPFWSPGKYGLH</sequence>
<dbReference type="InterPro" id="IPR013113">
    <property type="entry name" value="SIP_FAD-bd"/>
</dbReference>
<comment type="similarity">
    <text evidence="1">Belongs to the SIP oxidoreductase family.</text>
</comment>
<accession>A0ABZ2LME9</accession>
<dbReference type="Gene3D" id="3.40.50.80">
    <property type="entry name" value="Nucleotide-binding domain of ferredoxin-NADP reductase (FNR) module"/>
    <property type="match status" value="1"/>
</dbReference>
<dbReference type="CDD" id="cd06193">
    <property type="entry name" value="siderophore_interacting"/>
    <property type="match status" value="1"/>
</dbReference>
<dbReference type="InterPro" id="IPR017938">
    <property type="entry name" value="Riboflavin_synthase-like_b-brl"/>
</dbReference>
<dbReference type="InterPro" id="IPR007037">
    <property type="entry name" value="SIP_rossman_dom"/>
</dbReference>
<reference evidence="3 4" key="1">
    <citation type="submission" date="2021-12" db="EMBL/GenBank/DDBJ databases">
        <title>Discovery of the Pendulisporaceae a myxobacterial family with distinct sporulation behavior and unique specialized metabolism.</title>
        <authorList>
            <person name="Garcia R."/>
            <person name="Popoff A."/>
            <person name="Bader C.D."/>
            <person name="Loehr J."/>
            <person name="Walesch S."/>
            <person name="Walt C."/>
            <person name="Boldt J."/>
            <person name="Bunk B."/>
            <person name="Haeckl F.J.F.P.J."/>
            <person name="Gunesch A.P."/>
            <person name="Birkelbach J."/>
            <person name="Nuebel U."/>
            <person name="Pietschmann T."/>
            <person name="Bach T."/>
            <person name="Mueller R."/>
        </authorList>
    </citation>
    <scope>NUCLEOTIDE SEQUENCE [LARGE SCALE GENOMIC DNA]</scope>
    <source>
        <strain evidence="3 4">MSr11954</strain>
    </source>
</reference>